<dbReference type="InterPro" id="IPR035910">
    <property type="entry name" value="RyR/IP3R_RIH_dom_sf"/>
</dbReference>
<dbReference type="Pfam" id="PF02815">
    <property type="entry name" value="MIR"/>
    <property type="match status" value="1"/>
</dbReference>
<dbReference type="SUPFAM" id="SSF100909">
    <property type="entry name" value="IP3 receptor type 1 binding core, domain 2"/>
    <property type="match status" value="2"/>
</dbReference>
<evidence type="ECO:0000256" key="7">
    <source>
        <dbReference type="ARBA" id="ARBA00022989"/>
    </source>
</evidence>
<evidence type="ECO:0000256" key="1">
    <source>
        <dbReference type="ARBA" id="ARBA00004477"/>
    </source>
</evidence>
<dbReference type="InterPro" id="IPR036300">
    <property type="entry name" value="MIR_dom_sf"/>
</dbReference>
<proteinExistence type="inferred from homology"/>
<keyword evidence="11" id="KW-1071">Ligand-gated ion channel</keyword>
<dbReference type="Pfam" id="PF00520">
    <property type="entry name" value="Ion_trans"/>
    <property type="match status" value="1"/>
</dbReference>
<feature type="transmembrane region" description="Helical" evidence="13">
    <location>
        <begin position="2272"/>
        <end position="2296"/>
    </location>
</feature>
<dbReference type="InterPro" id="IPR013662">
    <property type="entry name" value="RIH_assoc-dom"/>
</dbReference>
<evidence type="ECO:0000256" key="8">
    <source>
        <dbReference type="ARBA" id="ARBA00023065"/>
    </source>
</evidence>
<keyword evidence="4 13" id="KW-0812">Transmembrane</keyword>
<dbReference type="Pfam" id="PF08454">
    <property type="entry name" value="RIH_assoc"/>
    <property type="match status" value="1"/>
</dbReference>
<feature type="transmembrane region" description="Helical" evidence="13">
    <location>
        <begin position="2389"/>
        <end position="2412"/>
    </location>
</feature>
<keyword evidence="12" id="KW-0407">Ion channel</keyword>
<feature type="transmembrane region" description="Helical" evidence="13">
    <location>
        <begin position="2317"/>
        <end position="2336"/>
    </location>
</feature>
<keyword evidence="10" id="KW-0675">Receptor</keyword>
<evidence type="ECO:0000256" key="2">
    <source>
        <dbReference type="ARBA" id="ARBA00009453"/>
    </source>
</evidence>
<evidence type="ECO:0000313" key="15">
    <source>
        <dbReference type="EMBL" id="OMJ81261.1"/>
    </source>
</evidence>
<dbReference type="Gene3D" id="2.80.10.50">
    <property type="match status" value="2"/>
</dbReference>
<dbReference type="InterPro" id="IPR005821">
    <property type="entry name" value="Ion_trans_dom"/>
</dbReference>
<dbReference type="InterPro" id="IPR014821">
    <property type="entry name" value="Ins145_P3_rcpt"/>
</dbReference>
<dbReference type="SUPFAM" id="SSF82109">
    <property type="entry name" value="MIR domain"/>
    <property type="match status" value="2"/>
</dbReference>
<evidence type="ECO:0000256" key="4">
    <source>
        <dbReference type="ARBA" id="ARBA00022692"/>
    </source>
</evidence>
<dbReference type="PROSITE" id="PS50919">
    <property type="entry name" value="MIR"/>
    <property type="match status" value="1"/>
</dbReference>
<evidence type="ECO:0000256" key="3">
    <source>
        <dbReference type="ARBA" id="ARBA00022448"/>
    </source>
</evidence>
<dbReference type="Gene3D" id="1.10.287.70">
    <property type="match status" value="1"/>
</dbReference>
<keyword evidence="7 13" id="KW-1133">Transmembrane helix</keyword>
<evidence type="ECO:0000256" key="6">
    <source>
        <dbReference type="ARBA" id="ARBA00022824"/>
    </source>
</evidence>
<protein>
    <recommendedName>
        <fullName evidence="14">MIR domain-containing protein</fullName>
    </recommendedName>
</protein>
<organism evidence="15 16">
    <name type="scientific">Stentor coeruleus</name>
    <dbReference type="NCBI Taxonomy" id="5963"/>
    <lineage>
        <taxon>Eukaryota</taxon>
        <taxon>Sar</taxon>
        <taxon>Alveolata</taxon>
        <taxon>Ciliophora</taxon>
        <taxon>Postciliodesmatophora</taxon>
        <taxon>Heterotrichea</taxon>
        <taxon>Heterotrichida</taxon>
        <taxon>Stentoridae</taxon>
        <taxon>Stentor</taxon>
    </lineage>
</organism>
<evidence type="ECO:0000256" key="11">
    <source>
        <dbReference type="ARBA" id="ARBA00023286"/>
    </source>
</evidence>
<dbReference type="InterPro" id="IPR000699">
    <property type="entry name" value="RIH_dom"/>
</dbReference>
<evidence type="ECO:0000256" key="13">
    <source>
        <dbReference type="SAM" id="Phobius"/>
    </source>
</evidence>
<dbReference type="GO" id="GO:0005789">
    <property type="term" value="C:endoplasmic reticulum membrane"/>
    <property type="evidence" value="ECO:0007669"/>
    <property type="project" value="UniProtKB-SubCell"/>
</dbReference>
<evidence type="ECO:0000256" key="12">
    <source>
        <dbReference type="ARBA" id="ARBA00023303"/>
    </source>
</evidence>
<comment type="similarity">
    <text evidence="2">Belongs to the InsP3 receptor family.</text>
</comment>
<accession>A0A1R2BX09</accession>
<dbReference type="InterPro" id="IPR015925">
    <property type="entry name" value="Ryanodine_IP3_receptor"/>
</dbReference>
<keyword evidence="9 13" id="KW-0472">Membrane</keyword>
<keyword evidence="8" id="KW-0406">Ion transport</keyword>
<dbReference type="InterPro" id="IPR016093">
    <property type="entry name" value="MIR_motif"/>
</dbReference>
<evidence type="ECO:0000313" key="16">
    <source>
        <dbReference type="Proteomes" id="UP000187209"/>
    </source>
</evidence>
<name>A0A1R2BX09_9CILI</name>
<comment type="subcellular location">
    <subcellularLocation>
        <location evidence="1">Endoplasmic reticulum membrane</location>
        <topology evidence="1">Multi-pass membrane protein</topology>
    </subcellularLocation>
</comment>
<sequence>MDSKYLKYGSLITLSTNEGYFLYSQGFIDSSPYLREQTRDFSEFSGAVFRIIPQSMYNAQNTIIDFIRETREGDFYSKINELNKMEESLEGEIKTNIHSYNTYKGQIVRYNSLVQLEHFTSHKFLTLHRKSAEAEKDNFKISFKNFPSENSHFRIVPSYKFQKHGSGKVKIFDKVYLEIMVPNLRKVAWMHGSKGHFIEVATSSINASGSVSDEQYKAIEVNVSLDQKTRWSIGIYGDLPSDVKYLSCGDYIWLNMPEENVALTVYKKRWEVEKYKLMFTKTLSDTNGLWKIEYEDPFKGGPVIEGKKYRFKHIVTGKYLAIKNSPILKSTPNSGTLWRFVPFKNEEYVKSDELTYIIHDKTGYTIKLAGKDEMELSGYLDENCIYKPCKANSEVIWELLFLLHCYPILINFPKKLVKISQLSHNENLKKFPIFRKHCDILLTCLKHLKNFVGNKLKSMIGIDNHFGEVTCNRQLMLKQQHFFEAFATILECSVPDEEYEKFKQISIQQEKERKLNKADNDIDSARVRTISMIVSQIYKLLIGICEKNPETQRYAYRFIDIYVKHIGLDIGATDLFLAILRNNEEIMLEANQDQKIDIIKFYTNMLTRFLADKKTEFIDFLKNICVYKGEAVSANQEKVFASIFKNKKIVKHALITTETEGNELYIFVRGIRISLLSCFEDGRINGYDVEMQYLTGLLDLYSNLCLGRNFESSAMFIEKYPFEVLHSMIWNSHLTISIRAAFCKLMLAMYIDCFMREEVVKPELIQIIKTGDYEDALLREETRILTRNNQSQSKSNIVVDDSHVRAFQESENGLLELIDKIFDYFETTYKYSEYYNDRQYEEYANEFTEAKKPVRKLSFNIFTFEILEVAFKLIKFQKFSLASRINESGSLANPCPTESDMVRLLRSILPLLLEVKNNDTFSKAMSSFKRRNTKMDYYKGQNENKISYTHYLSSILKDSNSLNDPVIRSAANLKNFMNSYKQNPFNGMEKKMIEHRIKLKICKIIEYFLDMRQDYLINNIIQWYNNLDDYRNWEIKDLECLLPMILVNDECFEISSKSDKSMNNKLLKATQGKFNTWYHPLIPDINSLLPNGFLIPSLFKSFVHCDNYKLQTQVLSIIFRAFTQRKEVLKNIKKLHVIFKPQDISLLNWIKSSLLSFKHHSEQSELWMNYWNSNESLQIKHKAVFSKMAKILRDIECFLYEDVTMNEDGPSDPTTKTLSKSRQEMLYYLNAHKFIVTLLKDGVHKLASIYNEHKHEELYEAVNLLSDLFTNCHNVLKRFVYNNPRNQKKLHKYIHVLLQYLYLDLGQVSLICEIYRDNSVLVNSITEDMVNSFEELIKKYGRQMKFLKVLEVVQIIKQKPMPVIQRMVLSLFIKEKLNTYMLYMNDDEVPSFVFNESEKINYFYKDEPFEYHSMLLKVLSNCGYGASGILYNEIKCQNIVSLKNIFDILYNCEENPTSNFENLKIPVLRFFYNVYLDCEITNLELKSFERFFRYVELQCDAFDNIEEINEDYIEFLIIWVKILGKYRSNYIKKIDRSYYEQEDIKVIRFYAECLIRNSHKINKLATNELINDIYDLCKLFGEKFEVGERVEFNLSDDENDPSSMLRRATTHVDHTSMKSVQIELWNQVRDAFNTNKTFKDRIEDEEYALILYIHYCDKFTSEMDFEKIIRSLISYIRLSRSQKPPISIQILAIQILEKIISRPICDKSDDEEKIKVEMQHHLSFLGLTNVILSLMVDSQLELPVFKALISLSIELLDGGNPQIQQEFYQYFLTTSNSEFFFQRLSQIFQTKIEKIAEGSSQKDTKNLVYKAKKYPLKKLLRFLQLLCENHNHSLQSYIRYQEKSHINYNLIQSVMDLLEILMKKKEHTSFHILSQCFETLTEFIQGPCLENQNEIINSNFMEIADDLLSLDEVSSTIQYYKGLYTTSCNDEQSINENIEIDEEEQITEISGWMIAHLKYKCLITILSLFEGRTDSFAATRIIRGLNLEVLQENLKNIYMNYQDFYEWEEHYDFDLFQHIEKNENYDFSISSNSQDENPKYYSLVIENGFLVLHLLKTLQDTDDLDCQEALACELPGFFGVEEENFTATIKHKHRKNTIIRAKEIKETVQQFKFEGKEVEKNSEKIIKAAYEFFESHTGNVEVVFNGEIFRVYFYYPPEYKGLTKEIKENFHMYAIRDSDQSKLKYLLDRTDELIKTIAHEFFIKNIMKKSKTIYFIATNVENFRKIAFFLTIILNFIILTSYSSDRNHESLFTFTPDDVGLGENLTVALLKFLGIIQLVCCILIVAFFLLKVGPLLAKQGWELRGSRFYFLRSGKGLLIISILKVAQVISTIFYVVSNIDVIYYLLYAVFSIMGIILHPFYFSLLLLDVVYRYPALQNVVNSIYLPRKALLLTFLLLLVIVYMFSIIGYWLFFDYLNPDCKTLLQCLLTVWDRSFKNDGGIGGYLGYPVTPSYDTGRFFYDNIYNILVMIVLMGVVQGIIIDTFARLREEQEFSTNDRENKCFICGLQRDFIEKKTHKGFKHHIINDHNEWNYILFIAYLQRKKETEYTGIESYVREQYEKNELGWIPNQTCLSIKNEHKQIVLEKIHDINDQLDSIETQINNLVIS</sequence>
<dbReference type="GO" id="GO:0005220">
    <property type="term" value="F:inositol 1,4,5-trisphosphate-gated calcium channel activity"/>
    <property type="evidence" value="ECO:0007669"/>
    <property type="project" value="InterPro"/>
</dbReference>
<reference evidence="15 16" key="1">
    <citation type="submission" date="2016-11" db="EMBL/GenBank/DDBJ databases">
        <title>The macronuclear genome of Stentor coeruleus: a giant cell with tiny introns.</title>
        <authorList>
            <person name="Slabodnick M."/>
            <person name="Ruby J.G."/>
            <person name="Reiff S.B."/>
            <person name="Swart E.C."/>
            <person name="Gosai S."/>
            <person name="Prabakaran S."/>
            <person name="Witkowska E."/>
            <person name="Larue G.E."/>
            <person name="Fisher S."/>
            <person name="Freeman R.M."/>
            <person name="Gunawardena J."/>
            <person name="Chu W."/>
            <person name="Stover N.A."/>
            <person name="Gregory B.D."/>
            <person name="Nowacki M."/>
            <person name="Derisi J."/>
            <person name="Roy S.W."/>
            <person name="Marshall W.F."/>
            <person name="Sood P."/>
        </authorList>
    </citation>
    <scope>NUCLEOTIDE SEQUENCE [LARGE SCALE GENOMIC DNA]</scope>
    <source>
        <strain evidence="15">WM001</strain>
    </source>
</reference>
<comment type="caution">
    <text evidence="15">The sequence shown here is derived from an EMBL/GenBank/DDBJ whole genome shotgun (WGS) entry which is preliminary data.</text>
</comment>
<dbReference type="GO" id="GO:0070679">
    <property type="term" value="F:inositol 1,4,5 trisphosphate binding"/>
    <property type="evidence" value="ECO:0007669"/>
    <property type="project" value="InterPro"/>
</dbReference>
<keyword evidence="5" id="KW-0677">Repeat</keyword>
<keyword evidence="3" id="KW-0813">Transport</keyword>
<dbReference type="OrthoDB" id="300855at2759"/>
<dbReference type="PANTHER" id="PTHR13715:SF99">
    <property type="entry name" value="INOSITOL 1,4,5-TRISPHOSPHATE RECEPTOR-LIKE PROTEIN A"/>
    <property type="match status" value="1"/>
</dbReference>
<keyword evidence="16" id="KW-1185">Reference proteome</keyword>
<gene>
    <name evidence="15" type="ORF">SteCoe_18318</name>
</gene>
<dbReference type="PRINTS" id="PR00779">
    <property type="entry name" value="INSP3RECEPTR"/>
</dbReference>
<dbReference type="EMBL" id="MPUH01000387">
    <property type="protein sequence ID" value="OMJ81261.1"/>
    <property type="molecule type" value="Genomic_DNA"/>
</dbReference>
<dbReference type="InterPro" id="IPR000493">
    <property type="entry name" value="InsP3_rcpt"/>
</dbReference>
<evidence type="ECO:0000256" key="10">
    <source>
        <dbReference type="ARBA" id="ARBA00023170"/>
    </source>
</evidence>
<evidence type="ECO:0000259" key="14">
    <source>
        <dbReference type="PROSITE" id="PS50919"/>
    </source>
</evidence>
<dbReference type="Pfam" id="PF08709">
    <property type="entry name" value="Ins145_P3_rec"/>
    <property type="match status" value="1"/>
</dbReference>
<feature type="transmembrane region" description="Helical" evidence="13">
    <location>
        <begin position="2226"/>
        <end position="2244"/>
    </location>
</feature>
<feature type="transmembrane region" description="Helical" evidence="13">
    <location>
        <begin position="2463"/>
        <end position="2485"/>
    </location>
</feature>
<feature type="domain" description="MIR" evidence="14">
    <location>
        <begin position="105"/>
        <end position="158"/>
    </location>
</feature>
<evidence type="ECO:0000256" key="5">
    <source>
        <dbReference type="ARBA" id="ARBA00022737"/>
    </source>
</evidence>
<keyword evidence="6" id="KW-0256">Endoplasmic reticulum</keyword>
<evidence type="ECO:0000256" key="9">
    <source>
        <dbReference type="ARBA" id="ARBA00023136"/>
    </source>
</evidence>
<dbReference type="Pfam" id="PF01365">
    <property type="entry name" value="RYDR_ITPR"/>
    <property type="match status" value="2"/>
</dbReference>
<dbReference type="SMART" id="SM00472">
    <property type="entry name" value="MIR"/>
    <property type="match status" value="2"/>
</dbReference>
<feature type="transmembrane region" description="Helical" evidence="13">
    <location>
        <begin position="2342"/>
        <end position="2368"/>
    </location>
</feature>
<dbReference type="PANTHER" id="PTHR13715">
    <property type="entry name" value="RYANODINE RECEPTOR AND IP3 RECEPTOR"/>
    <property type="match status" value="1"/>
</dbReference>
<dbReference type="Proteomes" id="UP000187209">
    <property type="component" value="Unassembled WGS sequence"/>
</dbReference>